<dbReference type="EMBL" id="JAROKS010000020">
    <property type="protein sequence ID" value="KAK1791826.1"/>
    <property type="molecule type" value="Genomic_DNA"/>
</dbReference>
<organism evidence="1 2">
    <name type="scientific">Electrophorus voltai</name>
    <dbReference type="NCBI Taxonomy" id="2609070"/>
    <lineage>
        <taxon>Eukaryota</taxon>
        <taxon>Metazoa</taxon>
        <taxon>Chordata</taxon>
        <taxon>Craniata</taxon>
        <taxon>Vertebrata</taxon>
        <taxon>Euteleostomi</taxon>
        <taxon>Actinopterygii</taxon>
        <taxon>Neopterygii</taxon>
        <taxon>Teleostei</taxon>
        <taxon>Ostariophysi</taxon>
        <taxon>Gymnotiformes</taxon>
        <taxon>Gymnotoidei</taxon>
        <taxon>Gymnotidae</taxon>
        <taxon>Electrophorus</taxon>
    </lineage>
</organism>
<dbReference type="Proteomes" id="UP001239994">
    <property type="component" value="Unassembled WGS sequence"/>
</dbReference>
<keyword evidence="2" id="KW-1185">Reference proteome</keyword>
<accession>A0AAD8Z3I6</accession>
<feature type="non-terminal residue" evidence="1">
    <location>
        <position position="177"/>
    </location>
</feature>
<protein>
    <submittedName>
        <fullName evidence="1">Uncharacterized protein</fullName>
    </submittedName>
</protein>
<name>A0AAD8Z3I6_9TELE</name>
<comment type="caution">
    <text evidence="1">The sequence shown here is derived from an EMBL/GenBank/DDBJ whole genome shotgun (WGS) entry which is preliminary data.</text>
</comment>
<evidence type="ECO:0000313" key="2">
    <source>
        <dbReference type="Proteomes" id="UP001239994"/>
    </source>
</evidence>
<reference evidence="1" key="1">
    <citation type="submission" date="2023-03" db="EMBL/GenBank/DDBJ databases">
        <title>Electrophorus voltai genome.</title>
        <authorList>
            <person name="Bian C."/>
        </authorList>
    </citation>
    <scope>NUCLEOTIDE SEQUENCE</scope>
    <source>
        <strain evidence="1">CB-2022</strain>
        <tissue evidence="1">Muscle</tissue>
    </source>
</reference>
<gene>
    <name evidence="1" type="ORF">P4O66_013804</name>
</gene>
<dbReference type="AlphaFoldDB" id="A0AAD8Z3I6"/>
<evidence type="ECO:0000313" key="1">
    <source>
        <dbReference type="EMBL" id="KAK1791826.1"/>
    </source>
</evidence>
<proteinExistence type="predicted"/>
<sequence>ENSPLLLLHLPLSVCPNGSPVRRRLGSARLACLGCLPTGPQPSRGVASSRQDGSAGGFLGNSSCSVITLWGKRGESKEAAEYPLIRRKHKFLGDAGTFFFSAGEMGYRDLPPQPVTELKLNHRPCCVHASPQFSCGRLSVEAGAEVLSETHPEQPEALEVSLRFLGLLITIQAPYNS</sequence>